<evidence type="ECO:0000259" key="5">
    <source>
        <dbReference type="Pfam" id="PF00149"/>
    </source>
</evidence>
<keyword evidence="1" id="KW-0479">Metal-binding</keyword>
<organism evidence="6 7">
    <name type="scientific">Sulfobacillus benefaciens</name>
    <dbReference type="NCBI Taxonomy" id="453960"/>
    <lineage>
        <taxon>Bacteria</taxon>
        <taxon>Bacillati</taxon>
        <taxon>Bacillota</taxon>
        <taxon>Clostridia</taxon>
        <taxon>Eubacteriales</taxon>
        <taxon>Clostridiales Family XVII. Incertae Sedis</taxon>
        <taxon>Sulfobacillus</taxon>
    </lineage>
</organism>
<dbReference type="AlphaFoldDB" id="A0A2T2X8F4"/>
<comment type="similarity">
    <text evidence="4">Belongs to the cyclic nucleotide phosphodiesterase class-III family.</text>
</comment>
<evidence type="ECO:0000256" key="1">
    <source>
        <dbReference type="ARBA" id="ARBA00022723"/>
    </source>
</evidence>
<evidence type="ECO:0000313" key="7">
    <source>
        <dbReference type="Proteomes" id="UP000242699"/>
    </source>
</evidence>
<protein>
    <recommendedName>
        <fullName evidence="5">Calcineurin-like phosphoesterase domain-containing protein</fullName>
    </recommendedName>
</protein>
<feature type="domain" description="Calcineurin-like phosphoesterase" evidence="5">
    <location>
        <begin position="13"/>
        <end position="214"/>
    </location>
</feature>
<name>A0A2T2X8F4_9FIRM</name>
<keyword evidence="2" id="KW-0378">Hydrolase</keyword>
<comment type="caution">
    <text evidence="6">The sequence shown here is derived from an EMBL/GenBank/DDBJ whole genome shotgun (WGS) entry which is preliminary data.</text>
</comment>
<dbReference type="Proteomes" id="UP000242699">
    <property type="component" value="Unassembled WGS sequence"/>
</dbReference>
<dbReference type="PANTHER" id="PTHR42988:SF2">
    <property type="entry name" value="CYCLIC NUCLEOTIDE PHOSPHODIESTERASE CBUA0032-RELATED"/>
    <property type="match status" value="1"/>
</dbReference>
<evidence type="ECO:0000256" key="3">
    <source>
        <dbReference type="ARBA" id="ARBA00023004"/>
    </source>
</evidence>
<sequence>MTSSEEAMIMALTIVHLSDLHWDVIFAENVREWENFCQALRLMHPDLVIVSGDLTSTGSHNEKGLQQVRWALDQMELEYLVVAGNHDLGANSFRGQHFPVSEAYENVPWSQTHFFQVFRQPPVVRWNHQGITILAFSVRQHDPDHTLVLLESYLTEETTPVLAFGHYPLIRVSHEGPLATFDSHEYLGETLDDLYRLFYRFPRVQLYGCGHVHVASRRHLFNRTWQFSAGALGLGTSQFWVYQVTEEQLLYYSVLGNGPLTFWNATAAEPPLVEHLDMSQEGSRFGIQSLTSHIQIPSAAHQDR</sequence>
<dbReference type="Pfam" id="PF00149">
    <property type="entry name" value="Metallophos"/>
    <property type="match status" value="1"/>
</dbReference>
<dbReference type="InterPro" id="IPR029052">
    <property type="entry name" value="Metallo-depent_PP-like"/>
</dbReference>
<evidence type="ECO:0000256" key="4">
    <source>
        <dbReference type="ARBA" id="ARBA00025742"/>
    </source>
</evidence>
<gene>
    <name evidence="6" type="ORF">C7B43_04515</name>
</gene>
<reference evidence="6 7" key="1">
    <citation type="journal article" date="2014" name="BMC Genomics">
        <title>Comparison of environmental and isolate Sulfobacillus genomes reveals diverse carbon, sulfur, nitrogen, and hydrogen metabolisms.</title>
        <authorList>
            <person name="Justice N.B."/>
            <person name="Norman A."/>
            <person name="Brown C.T."/>
            <person name="Singh A."/>
            <person name="Thomas B.C."/>
            <person name="Banfield J.F."/>
        </authorList>
    </citation>
    <scope>NUCLEOTIDE SEQUENCE [LARGE SCALE GENOMIC DNA]</scope>
    <source>
        <strain evidence="6">AMDSBA1</strain>
    </source>
</reference>
<proteinExistence type="inferred from homology"/>
<dbReference type="PANTHER" id="PTHR42988">
    <property type="entry name" value="PHOSPHOHYDROLASE"/>
    <property type="match status" value="1"/>
</dbReference>
<dbReference type="InterPro" id="IPR004843">
    <property type="entry name" value="Calcineurin-like_PHP"/>
</dbReference>
<dbReference type="EMBL" id="PXYT01000007">
    <property type="protein sequence ID" value="PSR30737.1"/>
    <property type="molecule type" value="Genomic_DNA"/>
</dbReference>
<accession>A0A2T2X8F4</accession>
<dbReference type="InterPro" id="IPR050884">
    <property type="entry name" value="CNP_phosphodiesterase-III"/>
</dbReference>
<dbReference type="GO" id="GO:0046872">
    <property type="term" value="F:metal ion binding"/>
    <property type="evidence" value="ECO:0007669"/>
    <property type="project" value="UniProtKB-KW"/>
</dbReference>
<dbReference type="Gene3D" id="3.60.21.10">
    <property type="match status" value="1"/>
</dbReference>
<dbReference type="SUPFAM" id="SSF56300">
    <property type="entry name" value="Metallo-dependent phosphatases"/>
    <property type="match status" value="1"/>
</dbReference>
<evidence type="ECO:0000256" key="2">
    <source>
        <dbReference type="ARBA" id="ARBA00022801"/>
    </source>
</evidence>
<evidence type="ECO:0000313" key="6">
    <source>
        <dbReference type="EMBL" id="PSR30737.1"/>
    </source>
</evidence>
<dbReference type="GO" id="GO:0016787">
    <property type="term" value="F:hydrolase activity"/>
    <property type="evidence" value="ECO:0007669"/>
    <property type="project" value="UniProtKB-KW"/>
</dbReference>
<keyword evidence="3" id="KW-0408">Iron</keyword>